<dbReference type="Proteomes" id="UP001596003">
    <property type="component" value="Unassembled WGS sequence"/>
</dbReference>
<evidence type="ECO:0000313" key="2">
    <source>
        <dbReference type="Proteomes" id="UP001596003"/>
    </source>
</evidence>
<sequence length="174" mass="20043">MKGVTKIIIIFCAFFFIQCKEKSTKSEEFINTKFKGNGVEYSIEFPDTVLRGKKYKGEIHYTNVLDTITESMINDSTSKRNRYIIFSMALTDNIDYVEKDLWKIAKDTFGAIDNHTIPFYDVKFNKSGTFFIDGVINDQGYITSDIKNEKGSYDTRIITNEFRATKKVVVIDKG</sequence>
<comment type="caution">
    <text evidence="1">The sequence shown here is derived from an EMBL/GenBank/DDBJ whole genome shotgun (WGS) entry which is preliminary data.</text>
</comment>
<accession>A0ABV8ZCB9</accession>
<evidence type="ECO:0000313" key="1">
    <source>
        <dbReference type="EMBL" id="MFC4476482.1"/>
    </source>
</evidence>
<keyword evidence="2" id="KW-1185">Reference proteome</keyword>
<protein>
    <submittedName>
        <fullName evidence="1">Uncharacterized protein</fullName>
    </submittedName>
</protein>
<reference evidence="2" key="1">
    <citation type="journal article" date="2019" name="Int. J. Syst. Evol. Microbiol.">
        <title>The Global Catalogue of Microorganisms (GCM) 10K type strain sequencing project: providing services to taxonomists for standard genome sequencing and annotation.</title>
        <authorList>
            <consortium name="The Broad Institute Genomics Platform"/>
            <consortium name="The Broad Institute Genome Sequencing Center for Infectious Disease"/>
            <person name="Wu L."/>
            <person name="Ma J."/>
        </authorList>
    </citation>
    <scope>NUCLEOTIDE SEQUENCE [LARGE SCALE GENOMIC DNA]</scope>
    <source>
        <strain evidence="2">NBRC 103627</strain>
    </source>
</reference>
<dbReference type="EMBL" id="JBHSFY010000003">
    <property type="protein sequence ID" value="MFC4476482.1"/>
    <property type="molecule type" value="Genomic_DNA"/>
</dbReference>
<name>A0ABV8ZCB9_9FLAO</name>
<gene>
    <name evidence="1" type="ORF">ACFO3N_05350</name>
</gene>
<dbReference type="RefSeq" id="WP_379795847.1">
    <property type="nucleotide sequence ID" value="NZ_JBHSFY010000003.1"/>
</dbReference>
<organism evidence="1 2">
    <name type="scientific">Flavobacterium chungangensis</name>
    <dbReference type="NCBI Taxonomy" id="2708132"/>
    <lineage>
        <taxon>Bacteria</taxon>
        <taxon>Pseudomonadati</taxon>
        <taxon>Bacteroidota</taxon>
        <taxon>Flavobacteriia</taxon>
        <taxon>Flavobacteriales</taxon>
        <taxon>Flavobacteriaceae</taxon>
        <taxon>Flavobacterium</taxon>
    </lineage>
</organism>
<proteinExistence type="predicted"/>